<keyword evidence="3 8" id="KW-0813">Transport</keyword>
<proteinExistence type="inferred from homology"/>
<keyword evidence="5 8" id="KW-0812">Transmembrane</keyword>
<feature type="transmembrane region" description="Helical" evidence="8">
    <location>
        <begin position="7"/>
        <end position="28"/>
    </location>
</feature>
<evidence type="ECO:0000256" key="6">
    <source>
        <dbReference type="ARBA" id="ARBA00022989"/>
    </source>
</evidence>
<dbReference type="PANTHER" id="PTHR43848">
    <property type="entry name" value="PUTRESCINE TRANSPORT SYSTEM PERMEASE PROTEIN POTI"/>
    <property type="match status" value="1"/>
</dbReference>
<organism evidence="10 11">
    <name type="scientific">Zhenhengia yiwuensis</name>
    <dbReference type="NCBI Taxonomy" id="2763666"/>
    <lineage>
        <taxon>Bacteria</taxon>
        <taxon>Bacillati</taxon>
        <taxon>Bacillota</taxon>
        <taxon>Clostridia</taxon>
        <taxon>Lachnospirales</taxon>
        <taxon>Lachnospiraceae</taxon>
        <taxon>Zhenhengia</taxon>
    </lineage>
</organism>
<dbReference type="InterPro" id="IPR051789">
    <property type="entry name" value="Bact_Polyamine_Transport"/>
</dbReference>
<evidence type="ECO:0000313" key="10">
    <source>
        <dbReference type="EMBL" id="MBC8580806.1"/>
    </source>
</evidence>
<dbReference type="PANTHER" id="PTHR43848:SF2">
    <property type="entry name" value="PUTRESCINE TRANSPORT SYSTEM PERMEASE PROTEIN POTI"/>
    <property type="match status" value="1"/>
</dbReference>
<protein>
    <submittedName>
        <fullName evidence="10">ABC transporter permease</fullName>
    </submittedName>
</protein>
<feature type="domain" description="ABC transmembrane type-1" evidence="9">
    <location>
        <begin position="57"/>
        <end position="245"/>
    </location>
</feature>
<feature type="transmembrane region" description="Helical" evidence="8">
    <location>
        <begin position="61"/>
        <end position="80"/>
    </location>
</feature>
<evidence type="ECO:0000259" key="9">
    <source>
        <dbReference type="PROSITE" id="PS50928"/>
    </source>
</evidence>
<evidence type="ECO:0000256" key="1">
    <source>
        <dbReference type="ARBA" id="ARBA00004651"/>
    </source>
</evidence>
<dbReference type="Pfam" id="PF00528">
    <property type="entry name" value="BPD_transp_1"/>
    <property type="match status" value="1"/>
</dbReference>
<dbReference type="RefSeq" id="WP_249333508.1">
    <property type="nucleotide sequence ID" value="NZ_JACRSY010000028.1"/>
</dbReference>
<keyword evidence="11" id="KW-1185">Reference proteome</keyword>
<dbReference type="Proteomes" id="UP000655830">
    <property type="component" value="Unassembled WGS sequence"/>
</dbReference>
<keyword evidence="6 8" id="KW-1133">Transmembrane helix</keyword>
<dbReference type="GO" id="GO:0055085">
    <property type="term" value="P:transmembrane transport"/>
    <property type="evidence" value="ECO:0007669"/>
    <property type="project" value="InterPro"/>
</dbReference>
<feature type="transmembrane region" description="Helical" evidence="8">
    <location>
        <begin position="178"/>
        <end position="202"/>
    </location>
</feature>
<dbReference type="PROSITE" id="PS50928">
    <property type="entry name" value="ABC_TM1"/>
    <property type="match status" value="1"/>
</dbReference>
<gene>
    <name evidence="10" type="ORF">H8718_14895</name>
</gene>
<evidence type="ECO:0000256" key="3">
    <source>
        <dbReference type="ARBA" id="ARBA00022448"/>
    </source>
</evidence>
<evidence type="ECO:0000313" key="11">
    <source>
        <dbReference type="Proteomes" id="UP000655830"/>
    </source>
</evidence>
<comment type="caution">
    <text evidence="10">The sequence shown here is derived from an EMBL/GenBank/DDBJ whole genome shotgun (WGS) entry which is preliminary data.</text>
</comment>
<evidence type="ECO:0000256" key="4">
    <source>
        <dbReference type="ARBA" id="ARBA00022475"/>
    </source>
</evidence>
<comment type="subcellular location">
    <subcellularLocation>
        <location evidence="1 8">Cell membrane</location>
        <topology evidence="1 8">Multi-pass membrane protein</topology>
    </subcellularLocation>
</comment>
<feature type="transmembrane region" description="Helical" evidence="8">
    <location>
        <begin position="125"/>
        <end position="145"/>
    </location>
</feature>
<keyword evidence="4" id="KW-1003">Cell membrane</keyword>
<evidence type="ECO:0000256" key="5">
    <source>
        <dbReference type="ARBA" id="ARBA00022692"/>
    </source>
</evidence>
<dbReference type="InterPro" id="IPR000515">
    <property type="entry name" value="MetI-like"/>
</dbReference>
<evidence type="ECO:0000256" key="8">
    <source>
        <dbReference type="RuleBase" id="RU363032"/>
    </source>
</evidence>
<dbReference type="InterPro" id="IPR035906">
    <property type="entry name" value="MetI-like_sf"/>
</dbReference>
<keyword evidence="7 8" id="KW-0472">Membrane</keyword>
<dbReference type="CDD" id="cd06261">
    <property type="entry name" value="TM_PBP2"/>
    <property type="match status" value="1"/>
</dbReference>
<comment type="similarity">
    <text evidence="2">Belongs to the binding-protein-dependent transport system permease family. CysTW subfamily.</text>
</comment>
<dbReference type="AlphaFoldDB" id="A0A926IFQ9"/>
<accession>A0A926IFQ9</accession>
<feature type="transmembrane region" description="Helical" evidence="8">
    <location>
        <begin position="222"/>
        <end position="249"/>
    </location>
</feature>
<evidence type="ECO:0000256" key="7">
    <source>
        <dbReference type="ARBA" id="ARBA00023136"/>
    </source>
</evidence>
<sequence>MKFIKKSYVAFILLIMYAPVAILMVYSFNDSKLPIWKGFTLRWYEEIFKDYSIQQAFSNTILVAVVSSIIATIIGTFAAIGIERMTGWKKSLVMNVTYIPLLSSEIVTGVSLMLLFGALGMTPGISTLILSHITFSIPYVILSIMPKLKQLNYNIYEAALDLGAKPSYAFRKVILPEILPGVLAGLFIAFTLSIDDFIISFFNTGPGVDTLSIKVFSMTRKGVAPTINAISTIMFGTIIIILITTNIMASKKQKKINKSNKSL</sequence>
<dbReference type="GO" id="GO:0005886">
    <property type="term" value="C:plasma membrane"/>
    <property type="evidence" value="ECO:0007669"/>
    <property type="project" value="UniProtKB-SubCell"/>
</dbReference>
<reference evidence="10" key="1">
    <citation type="submission" date="2020-08" db="EMBL/GenBank/DDBJ databases">
        <title>Genome public.</title>
        <authorList>
            <person name="Liu C."/>
            <person name="Sun Q."/>
        </authorList>
    </citation>
    <scope>NUCLEOTIDE SEQUENCE</scope>
    <source>
        <strain evidence="10">NSJ-12</strain>
    </source>
</reference>
<dbReference type="SUPFAM" id="SSF161098">
    <property type="entry name" value="MetI-like"/>
    <property type="match status" value="1"/>
</dbReference>
<dbReference type="EMBL" id="JACRSY010000028">
    <property type="protein sequence ID" value="MBC8580806.1"/>
    <property type="molecule type" value="Genomic_DNA"/>
</dbReference>
<dbReference type="Gene3D" id="1.10.3720.10">
    <property type="entry name" value="MetI-like"/>
    <property type="match status" value="1"/>
</dbReference>
<feature type="transmembrane region" description="Helical" evidence="8">
    <location>
        <begin position="92"/>
        <end position="119"/>
    </location>
</feature>
<evidence type="ECO:0000256" key="2">
    <source>
        <dbReference type="ARBA" id="ARBA00007069"/>
    </source>
</evidence>
<name>A0A926IFQ9_9FIRM</name>